<dbReference type="EMBL" id="JAKLTN010000002">
    <property type="protein sequence ID" value="MCG2577590.1"/>
    <property type="molecule type" value="Genomic_DNA"/>
</dbReference>
<feature type="transmembrane region" description="Helical" evidence="1">
    <location>
        <begin position="6"/>
        <end position="24"/>
    </location>
</feature>
<keyword evidence="1" id="KW-1133">Transmembrane helix</keyword>
<evidence type="ECO:0000313" key="3">
    <source>
        <dbReference type="Proteomes" id="UP001165384"/>
    </source>
</evidence>
<proteinExistence type="predicted"/>
<sequence>MTWQLVGGYVATFIAGSLCAYIVYRLAVDEQNRQKTESDQEWLERQW</sequence>
<evidence type="ECO:0000256" key="1">
    <source>
        <dbReference type="SAM" id="Phobius"/>
    </source>
</evidence>
<dbReference type="RefSeq" id="WP_275710852.1">
    <property type="nucleotide sequence ID" value="NZ_JAKLTN010000002.1"/>
</dbReference>
<keyword evidence="1" id="KW-0812">Transmembrane</keyword>
<accession>A0ABS9K363</accession>
<gene>
    <name evidence="2" type="ORF">LZ012_11360</name>
</gene>
<organism evidence="2 3">
    <name type="scientific">Dechloromonas hankyongensis</name>
    <dbReference type="NCBI Taxonomy" id="2908002"/>
    <lineage>
        <taxon>Bacteria</taxon>
        <taxon>Pseudomonadati</taxon>
        <taxon>Pseudomonadota</taxon>
        <taxon>Betaproteobacteria</taxon>
        <taxon>Rhodocyclales</taxon>
        <taxon>Azonexaceae</taxon>
        <taxon>Dechloromonas</taxon>
    </lineage>
</organism>
<evidence type="ECO:0000313" key="2">
    <source>
        <dbReference type="EMBL" id="MCG2577590.1"/>
    </source>
</evidence>
<protein>
    <submittedName>
        <fullName evidence="2">Uncharacterized protein</fullName>
    </submittedName>
</protein>
<comment type="caution">
    <text evidence="2">The sequence shown here is derived from an EMBL/GenBank/DDBJ whole genome shotgun (WGS) entry which is preliminary data.</text>
</comment>
<name>A0ABS9K363_9RHOO</name>
<dbReference type="Proteomes" id="UP001165384">
    <property type="component" value="Unassembled WGS sequence"/>
</dbReference>
<reference evidence="2" key="1">
    <citation type="submission" date="2022-01" db="EMBL/GenBank/DDBJ databases">
        <authorList>
            <person name="Jo J.-H."/>
            <person name="Im W.-T."/>
        </authorList>
    </citation>
    <scope>NUCLEOTIDE SEQUENCE</scope>
    <source>
        <strain evidence="2">XY25</strain>
    </source>
</reference>
<keyword evidence="3" id="KW-1185">Reference proteome</keyword>
<keyword evidence="1" id="KW-0472">Membrane</keyword>